<protein>
    <submittedName>
        <fullName evidence="3">Universal stress protein</fullName>
    </submittedName>
</protein>
<dbReference type="RefSeq" id="WP_344087057.1">
    <property type="nucleotide sequence ID" value="NZ_BAAAPO010000044.1"/>
</dbReference>
<dbReference type="SUPFAM" id="SSF52402">
    <property type="entry name" value="Adenine nucleotide alpha hydrolases-like"/>
    <property type="match status" value="1"/>
</dbReference>
<dbReference type="PRINTS" id="PR01438">
    <property type="entry name" value="UNVRSLSTRESS"/>
</dbReference>
<dbReference type="PANTHER" id="PTHR46268">
    <property type="entry name" value="STRESS RESPONSE PROTEIN NHAX"/>
    <property type="match status" value="1"/>
</dbReference>
<dbReference type="InterPro" id="IPR006016">
    <property type="entry name" value="UspA"/>
</dbReference>
<comment type="caution">
    <text evidence="3">The sequence shown here is derived from an EMBL/GenBank/DDBJ whole genome shotgun (WGS) entry which is preliminary data.</text>
</comment>
<evidence type="ECO:0000259" key="2">
    <source>
        <dbReference type="Pfam" id="PF00582"/>
    </source>
</evidence>
<reference evidence="3 4" key="1">
    <citation type="journal article" date="2019" name="Int. J. Syst. Evol. Microbiol.">
        <title>The Global Catalogue of Microorganisms (GCM) 10K type strain sequencing project: providing services to taxonomists for standard genome sequencing and annotation.</title>
        <authorList>
            <consortium name="The Broad Institute Genomics Platform"/>
            <consortium name="The Broad Institute Genome Sequencing Center for Infectious Disease"/>
            <person name="Wu L."/>
            <person name="Ma J."/>
        </authorList>
    </citation>
    <scope>NUCLEOTIDE SEQUENCE [LARGE SCALE GENOMIC DNA]</scope>
    <source>
        <strain evidence="3 4">JCM 15592</strain>
    </source>
</reference>
<keyword evidence="4" id="KW-1185">Reference proteome</keyword>
<dbReference type="InterPro" id="IPR006015">
    <property type="entry name" value="Universal_stress_UspA"/>
</dbReference>
<dbReference type="PANTHER" id="PTHR46268:SF6">
    <property type="entry name" value="UNIVERSAL STRESS PROTEIN UP12"/>
    <property type="match status" value="1"/>
</dbReference>
<feature type="domain" description="UspA" evidence="2">
    <location>
        <begin position="2"/>
        <end position="128"/>
    </location>
</feature>
<sequence length="129" mass="13607">MTIVVGYIPSPEGMAAVDAAVEEARLRNSRLVVVNTGNHGNYNDPVFAAPQDLDALDAQLTAAGIEHEVRQSTEGRSASEELLTTAEAENADILVIGVRKRSPLGKLVMGSTAQEVILDAPCRVLAVKA</sequence>
<dbReference type="EMBL" id="BAAAPO010000044">
    <property type="protein sequence ID" value="GAA1803810.1"/>
    <property type="molecule type" value="Genomic_DNA"/>
</dbReference>
<dbReference type="CDD" id="cd00293">
    <property type="entry name" value="USP-like"/>
    <property type="match status" value="1"/>
</dbReference>
<accession>A0ABN2LYZ0</accession>
<evidence type="ECO:0000313" key="4">
    <source>
        <dbReference type="Proteomes" id="UP001499938"/>
    </source>
</evidence>
<evidence type="ECO:0000313" key="3">
    <source>
        <dbReference type="EMBL" id="GAA1803810.1"/>
    </source>
</evidence>
<dbReference type="Gene3D" id="3.40.50.620">
    <property type="entry name" value="HUPs"/>
    <property type="match status" value="1"/>
</dbReference>
<organism evidence="3 4">
    <name type="scientific">Nostocoides veronense</name>
    <dbReference type="NCBI Taxonomy" id="330836"/>
    <lineage>
        <taxon>Bacteria</taxon>
        <taxon>Bacillati</taxon>
        <taxon>Actinomycetota</taxon>
        <taxon>Actinomycetes</taxon>
        <taxon>Micrococcales</taxon>
        <taxon>Intrasporangiaceae</taxon>
        <taxon>Nostocoides</taxon>
    </lineage>
</organism>
<dbReference type="Pfam" id="PF00582">
    <property type="entry name" value="Usp"/>
    <property type="match status" value="1"/>
</dbReference>
<evidence type="ECO:0000256" key="1">
    <source>
        <dbReference type="ARBA" id="ARBA00008791"/>
    </source>
</evidence>
<comment type="similarity">
    <text evidence="1">Belongs to the universal stress protein A family.</text>
</comment>
<dbReference type="InterPro" id="IPR014729">
    <property type="entry name" value="Rossmann-like_a/b/a_fold"/>
</dbReference>
<name>A0ABN2LYZ0_9MICO</name>
<dbReference type="Proteomes" id="UP001499938">
    <property type="component" value="Unassembled WGS sequence"/>
</dbReference>
<gene>
    <name evidence="3" type="ORF">GCM10009811_29320</name>
</gene>
<proteinExistence type="inferred from homology"/>